<dbReference type="Proteomes" id="UP001160148">
    <property type="component" value="Unassembled WGS sequence"/>
</dbReference>
<reference evidence="1 2" key="1">
    <citation type="submission" date="2023-01" db="EMBL/GenBank/DDBJ databases">
        <authorList>
            <person name="Whitehead M."/>
        </authorList>
    </citation>
    <scope>NUCLEOTIDE SEQUENCE [LARGE SCALE GENOMIC DNA]</scope>
</reference>
<gene>
    <name evidence="1" type="ORF">MEUPH1_LOCUS10104</name>
</gene>
<dbReference type="AlphaFoldDB" id="A0AAV0WEE2"/>
<organism evidence="1 2">
    <name type="scientific">Macrosiphum euphorbiae</name>
    <name type="common">potato aphid</name>
    <dbReference type="NCBI Taxonomy" id="13131"/>
    <lineage>
        <taxon>Eukaryota</taxon>
        <taxon>Metazoa</taxon>
        <taxon>Ecdysozoa</taxon>
        <taxon>Arthropoda</taxon>
        <taxon>Hexapoda</taxon>
        <taxon>Insecta</taxon>
        <taxon>Pterygota</taxon>
        <taxon>Neoptera</taxon>
        <taxon>Paraneoptera</taxon>
        <taxon>Hemiptera</taxon>
        <taxon>Sternorrhyncha</taxon>
        <taxon>Aphidomorpha</taxon>
        <taxon>Aphidoidea</taxon>
        <taxon>Aphididae</taxon>
        <taxon>Macrosiphini</taxon>
        <taxon>Macrosiphum</taxon>
    </lineage>
</organism>
<protein>
    <submittedName>
        <fullName evidence="1">Uncharacterized protein</fullName>
    </submittedName>
</protein>
<proteinExistence type="predicted"/>
<evidence type="ECO:0000313" key="2">
    <source>
        <dbReference type="Proteomes" id="UP001160148"/>
    </source>
</evidence>
<name>A0AAV0WEE2_9HEMI</name>
<accession>A0AAV0WEE2</accession>
<comment type="caution">
    <text evidence="1">The sequence shown here is derived from an EMBL/GenBank/DDBJ whole genome shotgun (WGS) entry which is preliminary data.</text>
</comment>
<keyword evidence="2" id="KW-1185">Reference proteome</keyword>
<dbReference type="EMBL" id="CARXXK010000002">
    <property type="protein sequence ID" value="CAI6354057.1"/>
    <property type="molecule type" value="Genomic_DNA"/>
</dbReference>
<evidence type="ECO:0000313" key="1">
    <source>
        <dbReference type="EMBL" id="CAI6354057.1"/>
    </source>
</evidence>
<sequence>MYEPSQTSENYILSYIWFSANKSCLRDVAERFGNFLTTQFRINDRVMNFLIELSPKVINFDQGIANLAREFQKGMHWGISDQF</sequence>